<comment type="caution">
    <text evidence="3">The sequence shown here is derived from an EMBL/GenBank/DDBJ whole genome shotgun (WGS) entry which is preliminary data.</text>
</comment>
<organism evidence="3 4">
    <name type="scientific">Anthostomella pinea</name>
    <dbReference type="NCBI Taxonomy" id="933095"/>
    <lineage>
        <taxon>Eukaryota</taxon>
        <taxon>Fungi</taxon>
        <taxon>Dikarya</taxon>
        <taxon>Ascomycota</taxon>
        <taxon>Pezizomycotina</taxon>
        <taxon>Sordariomycetes</taxon>
        <taxon>Xylariomycetidae</taxon>
        <taxon>Xylariales</taxon>
        <taxon>Xylariaceae</taxon>
        <taxon>Anthostomella</taxon>
    </lineage>
</organism>
<dbReference type="Gene3D" id="2.170.270.10">
    <property type="entry name" value="SET domain"/>
    <property type="match status" value="1"/>
</dbReference>
<evidence type="ECO:0000313" key="4">
    <source>
        <dbReference type="Proteomes" id="UP001295740"/>
    </source>
</evidence>
<evidence type="ECO:0000259" key="2">
    <source>
        <dbReference type="PROSITE" id="PS50280"/>
    </source>
</evidence>
<gene>
    <name evidence="3" type="ORF">KHLLAP_LOCUS5170</name>
</gene>
<protein>
    <submittedName>
        <fullName evidence="3">Uu.00g120960.m01.CDS01</fullName>
    </submittedName>
</protein>
<evidence type="ECO:0000313" key="3">
    <source>
        <dbReference type="EMBL" id="CAJ2504702.1"/>
    </source>
</evidence>
<keyword evidence="4" id="KW-1185">Reference proteome</keyword>
<dbReference type="PROSITE" id="PS50280">
    <property type="entry name" value="SET"/>
    <property type="match status" value="1"/>
</dbReference>
<feature type="region of interest" description="Disordered" evidence="1">
    <location>
        <begin position="1"/>
        <end position="34"/>
    </location>
</feature>
<evidence type="ECO:0000256" key="1">
    <source>
        <dbReference type="SAM" id="MobiDB-lite"/>
    </source>
</evidence>
<dbReference type="InterPro" id="IPR046341">
    <property type="entry name" value="SET_dom_sf"/>
</dbReference>
<dbReference type="EMBL" id="CAUWAG010000007">
    <property type="protein sequence ID" value="CAJ2504702.1"/>
    <property type="molecule type" value="Genomic_DNA"/>
</dbReference>
<accession>A0AAI8VBN2</accession>
<proteinExistence type="predicted"/>
<dbReference type="AlphaFoldDB" id="A0AAI8VBN2"/>
<feature type="domain" description="SET" evidence="2">
    <location>
        <begin position="57"/>
        <end position="169"/>
    </location>
</feature>
<reference evidence="3" key="1">
    <citation type="submission" date="2023-10" db="EMBL/GenBank/DDBJ databases">
        <authorList>
            <person name="Hackl T."/>
        </authorList>
    </citation>
    <scope>NUCLEOTIDE SEQUENCE</scope>
</reference>
<sequence>MGKDAAPKNWPASIPYLSQASSSPHITEAQHSSLRTRPVDLATEIPSHLPRGPSPLVKITLINTPSHPAKGQAGLFAARHLSPGSLIVPYYDRDAGLAVDAEKAGNEARFVNDYRGIAERPNAEFRESWDVRSRQICMAVFVLPASKNAVKKGDGPGIAKGDEILVSYGKGFWGKRKDTHKLTDDTEATGPAS</sequence>
<dbReference type="SUPFAM" id="SSF82199">
    <property type="entry name" value="SET domain"/>
    <property type="match status" value="1"/>
</dbReference>
<name>A0AAI8VBN2_9PEZI</name>
<feature type="compositionally biased region" description="Polar residues" evidence="1">
    <location>
        <begin position="16"/>
        <end position="34"/>
    </location>
</feature>
<dbReference type="Proteomes" id="UP001295740">
    <property type="component" value="Unassembled WGS sequence"/>
</dbReference>
<dbReference type="InterPro" id="IPR001214">
    <property type="entry name" value="SET_dom"/>
</dbReference>